<dbReference type="Gene3D" id="2.120.10.80">
    <property type="entry name" value="Kelch-type beta propeller"/>
    <property type="match status" value="1"/>
</dbReference>
<dbReference type="SUPFAM" id="SSF117281">
    <property type="entry name" value="Kelch motif"/>
    <property type="match status" value="1"/>
</dbReference>
<name>A0A7R8WW16_9CRUS</name>
<dbReference type="AlphaFoldDB" id="A0A7R8WW16"/>
<organism evidence="3">
    <name type="scientific">Cyprideis torosa</name>
    <dbReference type="NCBI Taxonomy" id="163714"/>
    <lineage>
        <taxon>Eukaryota</taxon>
        <taxon>Metazoa</taxon>
        <taxon>Ecdysozoa</taxon>
        <taxon>Arthropoda</taxon>
        <taxon>Crustacea</taxon>
        <taxon>Oligostraca</taxon>
        <taxon>Ostracoda</taxon>
        <taxon>Podocopa</taxon>
        <taxon>Podocopida</taxon>
        <taxon>Cytherocopina</taxon>
        <taxon>Cytheroidea</taxon>
        <taxon>Cytherideidae</taxon>
        <taxon>Cyprideis</taxon>
    </lineage>
</organism>
<dbReference type="PANTHER" id="PTHR24412">
    <property type="entry name" value="KELCH PROTEIN"/>
    <property type="match status" value="1"/>
</dbReference>
<proteinExistence type="predicted"/>
<reference evidence="3" key="1">
    <citation type="submission" date="2020-11" db="EMBL/GenBank/DDBJ databases">
        <authorList>
            <person name="Tran Van P."/>
        </authorList>
    </citation>
    <scope>NUCLEOTIDE SEQUENCE</scope>
</reference>
<evidence type="ECO:0000256" key="2">
    <source>
        <dbReference type="ARBA" id="ARBA00022737"/>
    </source>
</evidence>
<dbReference type="EMBL" id="OB673284">
    <property type="protein sequence ID" value="CAD7235533.1"/>
    <property type="molecule type" value="Genomic_DNA"/>
</dbReference>
<dbReference type="Pfam" id="PF01344">
    <property type="entry name" value="Kelch_1"/>
    <property type="match status" value="1"/>
</dbReference>
<dbReference type="SMART" id="SM00612">
    <property type="entry name" value="Kelch"/>
    <property type="match status" value="2"/>
</dbReference>
<evidence type="ECO:0000313" key="3">
    <source>
        <dbReference type="EMBL" id="CAD7235533.1"/>
    </source>
</evidence>
<dbReference type="Gene3D" id="1.25.40.420">
    <property type="match status" value="1"/>
</dbReference>
<evidence type="ECO:0000256" key="1">
    <source>
        <dbReference type="ARBA" id="ARBA00022441"/>
    </source>
</evidence>
<dbReference type="Pfam" id="PF07707">
    <property type="entry name" value="BACK"/>
    <property type="match status" value="1"/>
</dbReference>
<dbReference type="InterPro" id="IPR006652">
    <property type="entry name" value="Kelch_1"/>
</dbReference>
<dbReference type="PANTHER" id="PTHR24412:SF441">
    <property type="entry name" value="KELCH-LIKE PROTEIN 28"/>
    <property type="match status" value="1"/>
</dbReference>
<feature type="non-terminal residue" evidence="3">
    <location>
        <position position="1"/>
    </location>
</feature>
<accession>A0A7R8WW16</accession>
<keyword evidence="2" id="KW-0677">Repeat</keyword>
<gene>
    <name evidence="3" type="ORF">CTOB1V02_LOCUS13348</name>
</gene>
<dbReference type="InterPro" id="IPR011705">
    <property type="entry name" value="BACK"/>
</dbReference>
<keyword evidence="1" id="KW-0880">Kelch repeat</keyword>
<dbReference type="OrthoDB" id="45365at2759"/>
<dbReference type="InterPro" id="IPR015915">
    <property type="entry name" value="Kelch-typ_b-propeller"/>
</dbReference>
<sequence length="255" mass="28430">LQVTLEEEFLGLSASQIIDLITSEAVTTMCTEEVVFEGVSRWVGKELVNERRKEMRAILEAWRSETVDLGNNDLAVMSTIDQPKRMRRVPGRSEYLAKIYKDLRLHKQLKEEPCDLSVTAASSHPASIYVIGGHDGASMDLCEVWNIGDSGRFRPEDNLVWCEIPSLPLARSGHSAALVDGVLYAIGGRMSLDPKAVNQIELSQVDRWLPGRPRWEECAPMAFPRRRMGVAVHSGYIYVTGGANTDQVAFDAVER</sequence>
<protein>
    <submittedName>
        <fullName evidence="3">Uncharacterized protein</fullName>
    </submittedName>
</protein>